<organism evidence="2 3">
    <name type="scientific">Coprinopsis cinerea (strain Okayama-7 / 130 / ATCC MYA-4618 / FGSC 9003)</name>
    <name type="common">Inky cap fungus</name>
    <name type="synonym">Hormographiella aspergillata</name>
    <dbReference type="NCBI Taxonomy" id="240176"/>
    <lineage>
        <taxon>Eukaryota</taxon>
        <taxon>Fungi</taxon>
        <taxon>Dikarya</taxon>
        <taxon>Basidiomycota</taxon>
        <taxon>Agaricomycotina</taxon>
        <taxon>Agaricomycetes</taxon>
        <taxon>Agaricomycetidae</taxon>
        <taxon>Agaricales</taxon>
        <taxon>Agaricineae</taxon>
        <taxon>Psathyrellaceae</taxon>
        <taxon>Coprinopsis</taxon>
    </lineage>
</organism>
<evidence type="ECO:0000313" key="3">
    <source>
        <dbReference type="Proteomes" id="UP000001861"/>
    </source>
</evidence>
<gene>
    <name evidence="2" type="ORF">CC1G_13981</name>
</gene>
<dbReference type="HOGENOM" id="CLU_2573791_0_0_1"/>
<comment type="caution">
    <text evidence="2">The sequence shown here is derived from an EMBL/GenBank/DDBJ whole genome shotgun (WGS) entry which is preliminary data.</text>
</comment>
<dbReference type="AlphaFoldDB" id="D6RKS0"/>
<dbReference type="KEGG" id="cci:CC1G_13981"/>
<feature type="region of interest" description="Disordered" evidence="1">
    <location>
        <begin position="51"/>
        <end position="81"/>
    </location>
</feature>
<dbReference type="InParanoid" id="D6RKS0"/>
<dbReference type="GeneID" id="9379934"/>
<name>D6RKS0_COPC7</name>
<dbReference type="RefSeq" id="XP_002911942.1">
    <property type="nucleotide sequence ID" value="XM_002911896.1"/>
</dbReference>
<evidence type="ECO:0000256" key="1">
    <source>
        <dbReference type="SAM" id="MobiDB-lite"/>
    </source>
</evidence>
<protein>
    <submittedName>
        <fullName evidence="2">Uncharacterized protein</fullName>
    </submittedName>
</protein>
<proteinExistence type="predicted"/>
<sequence length="81" mass="9584">MPALSSLARINIREFAGFFNYLRDDFRDRTLVRAEGYMEEKCKEQEKRHMINLEEHTSQEKPNASLTVPGHRTTPQLRFDD</sequence>
<dbReference type="Proteomes" id="UP000001861">
    <property type="component" value="Unassembled WGS sequence"/>
</dbReference>
<dbReference type="VEuPathDB" id="FungiDB:CC1G_13981"/>
<evidence type="ECO:0000313" key="2">
    <source>
        <dbReference type="EMBL" id="EFI28448.1"/>
    </source>
</evidence>
<reference evidence="2 3" key="1">
    <citation type="journal article" date="2010" name="Proc. Natl. Acad. Sci. U.S.A.">
        <title>Insights into evolution of multicellular fungi from the assembled chromosomes of the mushroom Coprinopsis cinerea (Coprinus cinereus).</title>
        <authorList>
            <person name="Stajich J.E."/>
            <person name="Wilke S.K."/>
            <person name="Ahren D."/>
            <person name="Au C.H."/>
            <person name="Birren B.W."/>
            <person name="Borodovsky M."/>
            <person name="Burns C."/>
            <person name="Canback B."/>
            <person name="Casselton L.A."/>
            <person name="Cheng C.K."/>
            <person name="Deng J."/>
            <person name="Dietrich F.S."/>
            <person name="Fargo D.C."/>
            <person name="Farman M.L."/>
            <person name="Gathman A.C."/>
            <person name="Goldberg J."/>
            <person name="Guigo R."/>
            <person name="Hoegger P.J."/>
            <person name="Hooker J.B."/>
            <person name="Huggins A."/>
            <person name="James T.Y."/>
            <person name="Kamada T."/>
            <person name="Kilaru S."/>
            <person name="Kodira C."/>
            <person name="Kues U."/>
            <person name="Kupfer D."/>
            <person name="Kwan H.S."/>
            <person name="Lomsadze A."/>
            <person name="Li W."/>
            <person name="Lilly W.W."/>
            <person name="Ma L.J."/>
            <person name="Mackey A.J."/>
            <person name="Manning G."/>
            <person name="Martin F."/>
            <person name="Muraguchi H."/>
            <person name="Natvig D.O."/>
            <person name="Palmerini H."/>
            <person name="Ramesh M.A."/>
            <person name="Rehmeyer C.J."/>
            <person name="Roe B.A."/>
            <person name="Shenoy N."/>
            <person name="Stanke M."/>
            <person name="Ter-Hovhannisyan V."/>
            <person name="Tunlid A."/>
            <person name="Velagapudi R."/>
            <person name="Vision T.J."/>
            <person name="Zeng Q."/>
            <person name="Zolan M.E."/>
            <person name="Pukkila P.J."/>
        </authorList>
    </citation>
    <scope>NUCLEOTIDE SEQUENCE [LARGE SCALE GENOMIC DNA]</scope>
    <source>
        <strain evidence="3">Okayama-7 / 130 / ATCC MYA-4618 / FGSC 9003</strain>
    </source>
</reference>
<accession>D6RKS0</accession>
<keyword evidence="3" id="KW-1185">Reference proteome</keyword>
<dbReference type="EMBL" id="AACS02000002">
    <property type="protein sequence ID" value="EFI28448.1"/>
    <property type="molecule type" value="Genomic_DNA"/>
</dbReference>